<dbReference type="EMBL" id="CP067393">
    <property type="protein sequence ID" value="QQP84540.1"/>
    <property type="molecule type" value="Genomic_DNA"/>
</dbReference>
<protein>
    <submittedName>
        <fullName evidence="2">Uncharacterized protein</fullName>
    </submittedName>
</protein>
<dbReference type="KEGG" id="eaz:JHT90_08945"/>
<accession>A0A974ND64</accession>
<reference evidence="2 3" key="1">
    <citation type="submission" date="2021-01" db="EMBL/GenBank/DDBJ databases">
        <title>Entomomonas sp. F2A isolated from a house cricket (Acheta domesticus).</title>
        <authorList>
            <person name="Spergser J."/>
            <person name="Busse H.-J."/>
        </authorList>
    </citation>
    <scope>NUCLEOTIDE SEQUENCE [LARGE SCALE GENOMIC DNA]</scope>
    <source>
        <strain evidence="2 3">F2A</strain>
    </source>
</reference>
<dbReference type="RefSeq" id="WP_201090437.1">
    <property type="nucleotide sequence ID" value="NZ_CP067393.1"/>
</dbReference>
<gene>
    <name evidence="2" type="ORF">JHT90_08945</name>
</gene>
<dbReference type="AlphaFoldDB" id="A0A974ND64"/>
<proteinExistence type="predicted"/>
<evidence type="ECO:0000256" key="1">
    <source>
        <dbReference type="SAM" id="SignalP"/>
    </source>
</evidence>
<name>A0A974ND64_9GAMM</name>
<sequence length="206" mass="23067">MKKLLYIFTTVLLLLTTKNIFATEQSVDVTKFDIAGVKLGMTIDQAVKAITSTLNVNKSQIKFREMQANNMLNLSSTQKSIYKITGKAQIISFALNTNAGNYSVEFLPNVVNGKNEQMVVSLIRYTMKASADNMKALTESTIKKYGQPTTKNNYWCSSPPQSGCIYGNQPYLHLSPLNVILISGTNYYEKAMKEYLNTQKTTKPVF</sequence>
<feature type="chain" id="PRO_5036894447" evidence="1">
    <location>
        <begin position="23"/>
        <end position="206"/>
    </location>
</feature>
<evidence type="ECO:0000313" key="2">
    <source>
        <dbReference type="EMBL" id="QQP84540.1"/>
    </source>
</evidence>
<feature type="signal peptide" evidence="1">
    <location>
        <begin position="1"/>
        <end position="22"/>
    </location>
</feature>
<dbReference type="Proteomes" id="UP000595278">
    <property type="component" value="Chromosome"/>
</dbReference>
<keyword evidence="1" id="KW-0732">Signal</keyword>
<organism evidence="2 3">
    <name type="scientific">Entomomonas asaccharolytica</name>
    <dbReference type="NCBI Taxonomy" id="2785331"/>
    <lineage>
        <taxon>Bacteria</taxon>
        <taxon>Pseudomonadati</taxon>
        <taxon>Pseudomonadota</taxon>
        <taxon>Gammaproteobacteria</taxon>
        <taxon>Pseudomonadales</taxon>
        <taxon>Pseudomonadaceae</taxon>
        <taxon>Entomomonas</taxon>
    </lineage>
</organism>
<evidence type="ECO:0000313" key="3">
    <source>
        <dbReference type="Proteomes" id="UP000595278"/>
    </source>
</evidence>
<keyword evidence="3" id="KW-1185">Reference proteome</keyword>